<dbReference type="STRING" id="1850517.A8708_28670"/>
<evidence type="ECO:0000256" key="4">
    <source>
        <dbReference type="PROSITE-ProRule" id="PRU00169"/>
    </source>
</evidence>
<dbReference type="InterPro" id="IPR001789">
    <property type="entry name" value="Sig_transdc_resp-reg_receiver"/>
</dbReference>
<dbReference type="SMART" id="SM00342">
    <property type="entry name" value="HTH_ARAC"/>
    <property type="match status" value="1"/>
</dbReference>
<dbReference type="OrthoDB" id="9794370at2"/>
<accession>A0A198AA94</accession>
<sequence>MKLLLVEDEQLIRKGILMKTDWQQCGINEVMQAEDGRDAVRIAEQFRPDILLTDIRMPHLDGIEAARSIREFCPKVHIIFMSGFSDKEYLKAAISLQAVHYVEKPIHPDELHEAIRTASKMVQIDLRTDMGEEESMPLIKREIAALLCSPVYQSDKLARLFSLIASQFPRANPCVSSVLNWHRAIEHPDNLMQELEDAAQMAELDCFSMLKDNHHVVIHLTSRSEPDIPFIDILQRWIYQVSLRLPNLPGFHLSVGHQVHGMDQLYSSYLSAVMNLQRGFYQPPNSIIWESTNYSHTDAFFFDDKRIATFTLLLQQDEAYQTKNWLANLTQEIRKYPDTSVTYTKGIYLQLYQTVLQVGKESGISPFKQETAVGKYVERLYACQTLDDLNQLLNDELAVLFDHLETRKGNSIIRHVTQFIERNYQNRQLSLAEISEHVGVTIPHLCFVYKEGTGVTIKHFLSEYRIDRAKELLANRDLKLFDIALQVGYGDGEYFSKIFKKVTGLQPSEYRKRIADV</sequence>
<comment type="caution">
    <text evidence="7">The sequence shown here is derived from an EMBL/GenBank/DDBJ whole genome shotgun (WGS) entry which is preliminary data.</text>
</comment>
<dbReference type="Gene3D" id="3.40.50.2300">
    <property type="match status" value="1"/>
</dbReference>
<evidence type="ECO:0000259" key="5">
    <source>
        <dbReference type="PROSITE" id="PS01124"/>
    </source>
</evidence>
<keyword evidence="2" id="KW-0238">DNA-binding</keyword>
<dbReference type="AlphaFoldDB" id="A0A198AA94"/>
<keyword evidence="4" id="KW-0597">Phosphoprotein</keyword>
<dbReference type="PROSITE" id="PS01124">
    <property type="entry name" value="HTH_ARAC_FAMILY_2"/>
    <property type="match status" value="1"/>
</dbReference>
<dbReference type="InterPro" id="IPR009057">
    <property type="entry name" value="Homeodomain-like_sf"/>
</dbReference>
<evidence type="ECO:0000259" key="6">
    <source>
        <dbReference type="PROSITE" id="PS50110"/>
    </source>
</evidence>
<dbReference type="Pfam" id="PF00072">
    <property type="entry name" value="Response_reg"/>
    <property type="match status" value="1"/>
</dbReference>
<dbReference type="PANTHER" id="PTHR43280">
    <property type="entry name" value="ARAC-FAMILY TRANSCRIPTIONAL REGULATOR"/>
    <property type="match status" value="1"/>
</dbReference>
<dbReference type="Proteomes" id="UP000078454">
    <property type="component" value="Unassembled WGS sequence"/>
</dbReference>
<dbReference type="GO" id="GO:0003700">
    <property type="term" value="F:DNA-binding transcription factor activity"/>
    <property type="evidence" value="ECO:0007669"/>
    <property type="project" value="InterPro"/>
</dbReference>
<dbReference type="CDD" id="cd17536">
    <property type="entry name" value="REC_YesN-like"/>
    <property type="match status" value="1"/>
</dbReference>
<evidence type="ECO:0000313" key="7">
    <source>
        <dbReference type="EMBL" id="OAS17986.1"/>
    </source>
</evidence>
<keyword evidence="1" id="KW-0805">Transcription regulation</keyword>
<evidence type="ECO:0000256" key="1">
    <source>
        <dbReference type="ARBA" id="ARBA00023015"/>
    </source>
</evidence>
<dbReference type="InterPro" id="IPR011006">
    <property type="entry name" value="CheY-like_superfamily"/>
</dbReference>
<dbReference type="SMART" id="SM00448">
    <property type="entry name" value="REC"/>
    <property type="match status" value="1"/>
</dbReference>
<dbReference type="SUPFAM" id="SSF46689">
    <property type="entry name" value="Homeodomain-like"/>
    <property type="match status" value="1"/>
</dbReference>
<dbReference type="InterPro" id="IPR020449">
    <property type="entry name" value="Tscrpt_reg_AraC-type_HTH"/>
</dbReference>
<evidence type="ECO:0000256" key="2">
    <source>
        <dbReference type="ARBA" id="ARBA00023125"/>
    </source>
</evidence>
<feature type="domain" description="HTH araC/xylS-type" evidence="5">
    <location>
        <begin position="414"/>
        <end position="513"/>
    </location>
</feature>
<evidence type="ECO:0000313" key="8">
    <source>
        <dbReference type="Proteomes" id="UP000078454"/>
    </source>
</evidence>
<name>A0A198AA94_9BACL</name>
<dbReference type="Gene3D" id="1.10.10.60">
    <property type="entry name" value="Homeodomain-like"/>
    <property type="match status" value="2"/>
</dbReference>
<dbReference type="PRINTS" id="PR00032">
    <property type="entry name" value="HTHARAC"/>
</dbReference>
<organism evidence="7 8">
    <name type="scientific">Paenibacillus oryzisoli</name>
    <dbReference type="NCBI Taxonomy" id="1850517"/>
    <lineage>
        <taxon>Bacteria</taxon>
        <taxon>Bacillati</taxon>
        <taxon>Bacillota</taxon>
        <taxon>Bacilli</taxon>
        <taxon>Bacillales</taxon>
        <taxon>Paenibacillaceae</taxon>
        <taxon>Paenibacillus</taxon>
    </lineage>
</organism>
<dbReference type="GO" id="GO:0043565">
    <property type="term" value="F:sequence-specific DNA binding"/>
    <property type="evidence" value="ECO:0007669"/>
    <property type="project" value="InterPro"/>
</dbReference>
<gene>
    <name evidence="7" type="ORF">A8708_28670</name>
</gene>
<feature type="domain" description="Response regulatory" evidence="6">
    <location>
        <begin position="2"/>
        <end position="119"/>
    </location>
</feature>
<dbReference type="RefSeq" id="WP_068665104.1">
    <property type="nucleotide sequence ID" value="NZ_LYPB01000069.1"/>
</dbReference>
<keyword evidence="3" id="KW-0804">Transcription</keyword>
<dbReference type="EMBL" id="LYPB01000069">
    <property type="protein sequence ID" value="OAS17986.1"/>
    <property type="molecule type" value="Genomic_DNA"/>
</dbReference>
<reference evidence="7 8" key="1">
    <citation type="submission" date="2016-05" db="EMBL/GenBank/DDBJ databases">
        <title>Paenibacillus sp. 1ZS3-15 nov., isolated from the rhizosphere soil.</title>
        <authorList>
            <person name="Zhang X.X."/>
            <person name="Zhang J."/>
        </authorList>
    </citation>
    <scope>NUCLEOTIDE SEQUENCE [LARGE SCALE GENOMIC DNA]</scope>
    <source>
        <strain evidence="7 8">1ZS3-15</strain>
    </source>
</reference>
<protein>
    <recommendedName>
        <fullName evidence="9">DNA-binding response regulator</fullName>
    </recommendedName>
</protein>
<evidence type="ECO:0000256" key="3">
    <source>
        <dbReference type="ARBA" id="ARBA00023163"/>
    </source>
</evidence>
<dbReference type="GO" id="GO:0000160">
    <property type="term" value="P:phosphorelay signal transduction system"/>
    <property type="evidence" value="ECO:0007669"/>
    <property type="project" value="InterPro"/>
</dbReference>
<dbReference type="PANTHER" id="PTHR43280:SF28">
    <property type="entry name" value="HTH-TYPE TRANSCRIPTIONAL ACTIVATOR RHAS"/>
    <property type="match status" value="1"/>
</dbReference>
<dbReference type="PROSITE" id="PS50110">
    <property type="entry name" value="RESPONSE_REGULATORY"/>
    <property type="match status" value="1"/>
</dbReference>
<dbReference type="SUPFAM" id="SSF52172">
    <property type="entry name" value="CheY-like"/>
    <property type="match status" value="1"/>
</dbReference>
<proteinExistence type="predicted"/>
<dbReference type="InterPro" id="IPR018060">
    <property type="entry name" value="HTH_AraC"/>
</dbReference>
<keyword evidence="8" id="KW-1185">Reference proteome</keyword>
<feature type="modified residue" description="4-aspartylphosphate" evidence="4">
    <location>
        <position position="54"/>
    </location>
</feature>
<evidence type="ECO:0008006" key="9">
    <source>
        <dbReference type="Google" id="ProtNLM"/>
    </source>
</evidence>
<dbReference type="Pfam" id="PF12833">
    <property type="entry name" value="HTH_18"/>
    <property type="match status" value="1"/>
</dbReference>